<dbReference type="RefSeq" id="WP_110017411.1">
    <property type="nucleotide sequence ID" value="NZ_QGTJ01000002.1"/>
</dbReference>
<dbReference type="InterPro" id="IPR008514">
    <property type="entry name" value="T6SS_Hcp"/>
</dbReference>
<name>A0A317MZ08_9GAMM</name>
<proteinExistence type="predicted"/>
<organism evidence="1 2">
    <name type="scientific">Plasticicumulans acidivorans</name>
    <dbReference type="NCBI Taxonomy" id="886464"/>
    <lineage>
        <taxon>Bacteria</taxon>
        <taxon>Pseudomonadati</taxon>
        <taxon>Pseudomonadota</taxon>
        <taxon>Gammaproteobacteria</taxon>
        <taxon>Candidatus Competibacteraceae</taxon>
        <taxon>Plasticicumulans</taxon>
    </lineage>
</organism>
<dbReference type="InterPro" id="IPR053165">
    <property type="entry name" value="HSI-I_assembly_Hcp1"/>
</dbReference>
<accession>A0A317MZ08</accession>
<sequence length="166" mass="17757">MAVDMFLKFADSANIKGESKDKTYGKSIDVLAWSWGMSQSGTFHTGGGGGAGKVNMQDISVTKWVDSASYALMDACATGEHIDDATLVVRKAGGKAGQTLEYIKIKMEKIMVTAVSTGGSGGEDRLTENVSLNFAKVTFSYTEQTDKGAGEAAKDFKWNIEENAKF</sequence>
<dbReference type="Pfam" id="PF05638">
    <property type="entry name" value="T6SS_HCP"/>
    <property type="match status" value="1"/>
</dbReference>
<dbReference type="PANTHER" id="PTHR36152">
    <property type="entry name" value="CYTOPLASMIC PROTEIN-RELATED"/>
    <property type="match status" value="1"/>
</dbReference>
<evidence type="ECO:0000313" key="1">
    <source>
        <dbReference type="EMBL" id="PWV64784.1"/>
    </source>
</evidence>
<dbReference type="OrthoDB" id="4865570at2"/>
<dbReference type="AlphaFoldDB" id="A0A317MZ08"/>
<dbReference type="InterPro" id="IPR036624">
    <property type="entry name" value="Hcp1-lik_sf"/>
</dbReference>
<dbReference type="EMBL" id="QGTJ01000002">
    <property type="protein sequence ID" value="PWV64784.1"/>
    <property type="molecule type" value="Genomic_DNA"/>
</dbReference>
<dbReference type="PANTHER" id="PTHR36152:SF1">
    <property type="entry name" value="UBIQUITIN-LIKE DOMAIN-CONTAINING PROTEIN"/>
    <property type="match status" value="1"/>
</dbReference>
<gene>
    <name evidence="1" type="ORF">C7443_102437</name>
</gene>
<evidence type="ECO:0000313" key="2">
    <source>
        <dbReference type="Proteomes" id="UP000246569"/>
    </source>
</evidence>
<dbReference type="Gene3D" id="2.30.110.20">
    <property type="entry name" value="Hcp1-like"/>
    <property type="match status" value="1"/>
</dbReference>
<comment type="caution">
    <text evidence="1">The sequence shown here is derived from an EMBL/GenBank/DDBJ whole genome shotgun (WGS) entry which is preliminary data.</text>
</comment>
<reference evidence="1 2" key="1">
    <citation type="submission" date="2018-05" db="EMBL/GenBank/DDBJ databases">
        <title>Genomic Encyclopedia of Type Strains, Phase IV (KMG-IV): sequencing the most valuable type-strain genomes for metagenomic binning, comparative biology and taxonomic classification.</title>
        <authorList>
            <person name="Goeker M."/>
        </authorList>
    </citation>
    <scope>NUCLEOTIDE SEQUENCE [LARGE SCALE GENOMIC DNA]</scope>
    <source>
        <strain evidence="1 2">DSM 23606</strain>
    </source>
</reference>
<dbReference type="SUPFAM" id="SSF141452">
    <property type="entry name" value="Hcp1-like"/>
    <property type="match status" value="1"/>
</dbReference>
<dbReference type="Proteomes" id="UP000246569">
    <property type="component" value="Unassembled WGS sequence"/>
</dbReference>
<protein>
    <submittedName>
        <fullName evidence="1">Type VI secretion system secreted protein Hcp</fullName>
    </submittedName>
</protein>
<keyword evidence="2" id="KW-1185">Reference proteome</keyword>